<keyword evidence="9" id="KW-1185">Reference proteome</keyword>
<evidence type="ECO:0000256" key="6">
    <source>
        <dbReference type="SAM" id="Phobius"/>
    </source>
</evidence>
<feature type="transmembrane region" description="Helical" evidence="6">
    <location>
        <begin position="266"/>
        <end position="286"/>
    </location>
</feature>
<evidence type="ECO:0000313" key="9">
    <source>
        <dbReference type="Proteomes" id="UP000677244"/>
    </source>
</evidence>
<keyword evidence="2" id="KW-1003">Cell membrane</keyword>
<feature type="transmembrane region" description="Helical" evidence="6">
    <location>
        <begin position="388"/>
        <end position="407"/>
    </location>
</feature>
<keyword evidence="5 6" id="KW-0472">Membrane</keyword>
<dbReference type="InterPro" id="IPR020846">
    <property type="entry name" value="MFS_dom"/>
</dbReference>
<dbReference type="CDD" id="cd17337">
    <property type="entry name" value="MFS_CsbX"/>
    <property type="match status" value="1"/>
</dbReference>
<comment type="caution">
    <text evidence="8">The sequence shown here is derived from an EMBL/GenBank/DDBJ whole genome shotgun (WGS) entry which is preliminary data.</text>
</comment>
<protein>
    <submittedName>
        <fullName evidence="8">MFS transporter</fullName>
    </submittedName>
</protein>
<dbReference type="PANTHER" id="PTHR43124">
    <property type="entry name" value="PURINE EFFLUX PUMP PBUE"/>
    <property type="match status" value="1"/>
</dbReference>
<dbReference type="InterPro" id="IPR011701">
    <property type="entry name" value="MFS"/>
</dbReference>
<keyword evidence="3 6" id="KW-0812">Transmembrane</keyword>
<evidence type="ECO:0000256" key="1">
    <source>
        <dbReference type="ARBA" id="ARBA00004651"/>
    </source>
</evidence>
<feature type="transmembrane region" description="Helical" evidence="6">
    <location>
        <begin position="230"/>
        <end position="254"/>
    </location>
</feature>
<gene>
    <name evidence="8" type="ORF">J7I42_27885</name>
</gene>
<accession>A0ABS3Z1X8</accession>
<feature type="transmembrane region" description="Helical" evidence="6">
    <location>
        <begin position="148"/>
        <end position="168"/>
    </location>
</feature>
<dbReference type="PROSITE" id="PS50850">
    <property type="entry name" value="MFS"/>
    <property type="match status" value="1"/>
</dbReference>
<feature type="transmembrane region" description="Helical" evidence="6">
    <location>
        <begin position="111"/>
        <end position="136"/>
    </location>
</feature>
<evidence type="ECO:0000256" key="2">
    <source>
        <dbReference type="ARBA" id="ARBA00022475"/>
    </source>
</evidence>
<feature type="transmembrane region" description="Helical" evidence="6">
    <location>
        <begin position="320"/>
        <end position="346"/>
    </location>
</feature>
<evidence type="ECO:0000313" key="8">
    <source>
        <dbReference type="EMBL" id="MBO9204140.1"/>
    </source>
</evidence>
<evidence type="ECO:0000256" key="5">
    <source>
        <dbReference type="ARBA" id="ARBA00023136"/>
    </source>
</evidence>
<dbReference type="Gene3D" id="1.20.1250.20">
    <property type="entry name" value="MFS general substrate transporter like domains"/>
    <property type="match status" value="2"/>
</dbReference>
<reference evidence="8 9" key="1">
    <citation type="submission" date="2021-03" db="EMBL/GenBank/DDBJ databases">
        <title>Assistant Professor.</title>
        <authorList>
            <person name="Huq M.A."/>
        </authorList>
    </citation>
    <scope>NUCLEOTIDE SEQUENCE [LARGE SCALE GENOMIC DNA]</scope>
    <source>
        <strain evidence="8 9">MAH-29</strain>
    </source>
</reference>
<name>A0ABS3Z1X8_9BACT</name>
<feature type="transmembrane region" description="Helical" evidence="6">
    <location>
        <begin position="295"/>
        <end position="314"/>
    </location>
</feature>
<evidence type="ECO:0000259" key="7">
    <source>
        <dbReference type="PROSITE" id="PS50850"/>
    </source>
</evidence>
<feature type="transmembrane region" description="Helical" evidence="6">
    <location>
        <begin position="358"/>
        <end position="382"/>
    </location>
</feature>
<organism evidence="8 9">
    <name type="scientific">Niastella soli</name>
    <dbReference type="NCBI Taxonomy" id="2821487"/>
    <lineage>
        <taxon>Bacteria</taxon>
        <taxon>Pseudomonadati</taxon>
        <taxon>Bacteroidota</taxon>
        <taxon>Chitinophagia</taxon>
        <taxon>Chitinophagales</taxon>
        <taxon>Chitinophagaceae</taxon>
        <taxon>Niastella</taxon>
    </lineage>
</organism>
<keyword evidence="4 6" id="KW-1133">Transmembrane helix</keyword>
<dbReference type="Pfam" id="PF07690">
    <property type="entry name" value="MFS_1"/>
    <property type="match status" value="1"/>
</dbReference>
<dbReference type="EMBL" id="JAGHKO010000011">
    <property type="protein sequence ID" value="MBO9204140.1"/>
    <property type="molecule type" value="Genomic_DNA"/>
</dbReference>
<evidence type="ECO:0000256" key="4">
    <source>
        <dbReference type="ARBA" id="ARBA00022989"/>
    </source>
</evidence>
<dbReference type="InterPro" id="IPR004748">
    <property type="entry name" value="Polyol_permease-like"/>
</dbReference>
<feature type="transmembrane region" description="Helical" evidence="6">
    <location>
        <begin position="174"/>
        <end position="196"/>
    </location>
</feature>
<dbReference type="InterPro" id="IPR050189">
    <property type="entry name" value="MFS_Efflux_Transporters"/>
</dbReference>
<feature type="transmembrane region" description="Helical" evidence="6">
    <location>
        <begin position="60"/>
        <end position="79"/>
    </location>
</feature>
<feature type="domain" description="Major facilitator superfamily (MFS) profile" evidence="7">
    <location>
        <begin position="18"/>
        <end position="411"/>
    </location>
</feature>
<dbReference type="InterPro" id="IPR036259">
    <property type="entry name" value="MFS_trans_sf"/>
</dbReference>
<feature type="transmembrane region" description="Helical" evidence="6">
    <location>
        <begin position="86"/>
        <end position="105"/>
    </location>
</feature>
<proteinExistence type="predicted"/>
<evidence type="ECO:0000256" key="3">
    <source>
        <dbReference type="ARBA" id="ARBA00022692"/>
    </source>
</evidence>
<comment type="subcellular location">
    <subcellularLocation>
        <location evidence="1">Cell membrane</location>
        <topology evidence="1">Multi-pass membrane protein</topology>
    </subcellularLocation>
</comment>
<dbReference type="PANTHER" id="PTHR43124:SF3">
    <property type="entry name" value="CHLORAMPHENICOL EFFLUX PUMP RV0191"/>
    <property type="match status" value="1"/>
</dbReference>
<dbReference type="NCBIfam" id="TIGR00897">
    <property type="entry name" value="2A0118"/>
    <property type="match status" value="1"/>
</dbReference>
<dbReference type="RefSeq" id="WP_209142413.1">
    <property type="nucleotide sequence ID" value="NZ_JAGHKO010000011.1"/>
</dbReference>
<dbReference type="SUPFAM" id="SSF103473">
    <property type="entry name" value="MFS general substrate transporter"/>
    <property type="match status" value="1"/>
</dbReference>
<feature type="transmembrane region" description="Helical" evidence="6">
    <location>
        <begin position="20"/>
        <end position="40"/>
    </location>
</feature>
<sequence>MLQKNNNTLADKTGIPMSLLWGYVGILIFMMGDGMETGWLSPYLKTQGMTIEQNASLFTAYGITVAISAWFSGVLAEGFGPKKTMLAGLLLYLAGTAGFVGYGLAHLNFPVMIITYALRGFGYPLFAYSFMVWIAYQSPKEKLGRAVGWFWFVFTGGLNVLGAFYSSWAIESLGYINTLWSSVFWVLIGAFFALLLNKAAFKTGSNANEAGSKARELLKGLTIVQAEPKVLIGGIVRIINTTAQFAFPVFLPMYMEKHGFDTTTWLQIWGTIFTSNIIFNLIFGFVGDRLGWRNTIMWFGGVGCAITTLLLYYVPQAAPGNFTIVLAAGILWGACLAGYVPLSALVPSLVKKDKGAAIAILNLGAGLPVFVGPALVGLFFSAVGEEGIIWILAILYFISAVLTKFITLPDNAKTLNHVKADNTTLEATI</sequence>
<dbReference type="Proteomes" id="UP000677244">
    <property type="component" value="Unassembled WGS sequence"/>
</dbReference>